<accession>X0YKA2</accession>
<evidence type="ECO:0000256" key="1">
    <source>
        <dbReference type="SAM" id="MobiDB-lite"/>
    </source>
</evidence>
<proteinExistence type="predicted"/>
<protein>
    <submittedName>
        <fullName evidence="2">Uncharacterized protein</fullName>
    </submittedName>
</protein>
<dbReference type="EMBL" id="BARS01051815">
    <property type="protein sequence ID" value="GAG48968.1"/>
    <property type="molecule type" value="Genomic_DNA"/>
</dbReference>
<sequence>MAVALIATPILENLKIKRKIIVAMTAKIKPHKSPEGTTEKPRFRGFGGKISGKLRKEGVQIIYMTPLRITPRPIVTIITEIIGSPIRGLNIRRSITKPRANARKRVRMNAR</sequence>
<name>X0YKA2_9ZZZZ</name>
<gene>
    <name evidence="2" type="ORF">S01H1_77121</name>
</gene>
<organism evidence="2">
    <name type="scientific">marine sediment metagenome</name>
    <dbReference type="NCBI Taxonomy" id="412755"/>
    <lineage>
        <taxon>unclassified sequences</taxon>
        <taxon>metagenomes</taxon>
        <taxon>ecological metagenomes</taxon>
    </lineage>
</organism>
<dbReference type="AlphaFoldDB" id="X0YKA2"/>
<feature type="region of interest" description="Disordered" evidence="1">
    <location>
        <begin position="29"/>
        <end position="49"/>
    </location>
</feature>
<reference evidence="2" key="1">
    <citation type="journal article" date="2014" name="Front. Microbiol.">
        <title>High frequency of phylogenetically diverse reductive dehalogenase-homologous genes in deep subseafloor sedimentary metagenomes.</title>
        <authorList>
            <person name="Kawai M."/>
            <person name="Futagami T."/>
            <person name="Toyoda A."/>
            <person name="Takaki Y."/>
            <person name="Nishi S."/>
            <person name="Hori S."/>
            <person name="Arai W."/>
            <person name="Tsubouchi T."/>
            <person name="Morono Y."/>
            <person name="Uchiyama I."/>
            <person name="Ito T."/>
            <person name="Fujiyama A."/>
            <person name="Inagaki F."/>
            <person name="Takami H."/>
        </authorList>
    </citation>
    <scope>NUCLEOTIDE SEQUENCE</scope>
    <source>
        <strain evidence="2">Expedition CK06-06</strain>
    </source>
</reference>
<evidence type="ECO:0000313" key="2">
    <source>
        <dbReference type="EMBL" id="GAG48968.1"/>
    </source>
</evidence>
<comment type="caution">
    <text evidence="2">The sequence shown here is derived from an EMBL/GenBank/DDBJ whole genome shotgun (WGS) entry which is preliminary data.</text>
</comment>
<feature type="compositionally biased region" description="Basic and acidic residues" evidence="1">
    <location>
        <begin position="32"/>
        <end position="42"/>
    </location>
</feature>